<name>A0A6G1G3L8_9PEZI</name>
<dbReference type="AlphaFoldDB" id="A0A6G1G3L8"/>
<sequence length="199" mass="23068">MRVANYLRLQDRTFGLWTGKLLMVQLAPEEFPKGAVLWVEGMAFQFMQTAQTPLAVAVQMGQSASYGLDLCKVPTQRNPRWYRNHPRRFYCERHRSNTRTISSSDLTQPNYNPPTYQGHLGFLPVSTANGIVFGEQILIEMQIMRADGRIVSPWFVEYAAVTTWSYAISAVREWNAEPSIIRDYFGEYCPFRCTEEKWH</sequence>
<dbReference type="Proteomes" id="UP000504638">
    <property type="component" value="Unplaced"/>
</dbReference>
<evidence type="ECO:0000313" key="2">
    <source>
        <dbReference type="Proteomes" id="UP000504638"/>
    </source>
</evidence>
<reference evidence="3" key="3">
    <citation type="submission" date="2025-04" db="UniProtKB">
        <authorList>
            <consortium name="RefSeq"/>
        </authorList>
    </citation>
    <scope>IDENTIFICATION</scope>
    <source>
        <strain evidence="3">CBS 781.70</strain>
    </source>
</reference>
<organism evidence="1">
    <name type="scientific">Eremomyces bilateralis CBS 781.70</name>
    <dbReference type="NCBI Taxonomy" id="1392243"/>
    <lineage>
        <taxon>Eukaryota</taxon>
        <taxon>Fungi</taxon>
        <taxon>Dikarya</taxon>
        <taxon>Ascomycota</taxon>
        <taxon>Pezizomycotina</taxon>
        <taxon>Dothideomycetes</taxon>
        <taxon>Dothideomycetes incertae sedis</taxon>
        <taxon>Eremomycetales</taxon>
        <taxon>Eremomycetaceae</taxon>
        <taxon>Eremomyces</taxon>
    </lineage>
</organism>
<dbReference type="OrthoDB" id="4199986at2759"/>
<keyword evidence="2" id="KW-1185">Reference proteome</keyword>
<accession>A0A6G1G3L8</accession>
<dbReference type="EMBL" id="ML975157">
    <property type="protein sequence ID" value="KAF1812608.1"/>
    <property type="molecule type" value="Genomic_DNA"/>
</dbReference>
<dbReference type="GeneID" id="54415923"/>
<evidence type="ECO:0000313" key="1">
    <source>
        <dbReference type="EMBL" id="KAF1812608.1"/>
    </source>
</evidence>
<gene>
    <name evidence="1 3" type="ORF">P152DRAFT_344026</name>
</gene>
<dbReference type="RefSeq" id="XP_033534239.1">
    <property type="nucleotide sequence ID" value="XM_033675353.1"/>
</dbReference>
<evidence type="ECO:0000313" key="3">
    <source>
        <dbReference type="RefSeq" id="XP_033534239.1"/>
    </source>
</evidence>
<protein>
    <submittedName>
        <fullName evidence="1 3">Uncharacterized protein</fullName>
    </submittedName>
</protein>
<proteinExistence type="predicted"/>
<reference evidence="3" key="2">
    <citation type="submission" date="2020-04" db="EMBL/GenBank/DDBJ databases">
        <authorList>
            <consortium name="NCBI Genome Project"/>
        </authorList>
    </citation>
    <scope>NUCLEOTIDE SEQUENCE</scope>
    <source>
        <strain evidence="3">CBS 781.70</strain>
    </source>
</reference>
<reference evidence="1 3" key="1">
    <citation type="submission" date="2020-01" db="EMBL/GenBank/DDBJ databases">
        <authorList>
            <consortium name="DOE Joint Genome Institute"/>
            <person name="Haridas S."/>
            <person name="Albert R."/>
            <person name="Binder M."/>
            <person name="Bloem J."/>
            <person name="Labutti K."/>
            <person name="Salamov A."/>
            <person name="Andreopoulos B."/>
            <person name="Baker S.E."/>
            <person name="Barry K."/>
            <person name="Bills G."/>
            <person name="Bluhm B.H."/>
            <person name="Cannon C."/>
            <person name="Castanera R."/>
            <person name="Culley D.E."/>
            <person name="Daum C."/>
            <person name="Ezra D."/>
            <person name="Gonzalez J.B."/>
            <person name="Henrissat B."/>
            <person name="Kuo A."/>
            <person name="Liang C."/>
            <person name="Lipzen A."/>
            <person name="Lutzoni F."/>
            <person name="Magnuson J."/>
            <person name="Mondo S."/>
            <person name="Nolan M."/>
            <person name="Ohm R."/>
            <person name="Pangilinan J."/>
            <person name="Park H.-J."/>
            <person name="Ramirez L."/>
            <person name="Alfaro M."/>
            <person name="Sun H."/>
            <person name="Tritt A."/>
            <person name="Yoshinaga Y."/>
            <person name="Zwiers L.-H."/>
            <person name="Turgeon B.G."/>
            <person name="Goodwin S.B."/>
            <person name="Spatafora J.W."/>
            <person name="Crous P.W."/>
            <person name="Grigoriev I.V."/>
        </authorList>
    </citation>
    <scope>NUCLEOTIDE SEQUENCE</scope>
    <source>
        <strain evidence="1 3">CBS 781.70</strain>
    </source>
</reference>